<accession>A0A6S7ISE2</accession>
<dbReference type="PANTHER" id="PTHR21446:SF12">
    <property type="entry name" value="POTASSIUM CHANNEL TETRAMERIZATION DOMAIN CONTAINING 1"/>
    <property type="match status" value="1"/>
</dbReference>
<name>A0A6S7ISE2_PARCT</name>
<sequence>MANFEPFGTVGDAENPRRFANLEASDLDELLEAAHSKRTKYSTAFAVSVYKEWALQRNINKELHEQSEKELDQNLRVFYAEVRNKTGENYGKSTLLGLRSGIERHLNYPPHNRGIKFSKNPAFMKSNMILDAKIKNLKQLGKQNTKHKPAITTPDLQKLRVHPVISASTPLGLLRNVWFHNNLILVSTR</sequence>
<keyword evidence="2" id="KW-1185">Reference proteome</keyword>
<dbReference type="InterPro" id="IPR052787">
    <property type="entry name" value="MAVS"/>
</dbReference>
<dbReference type="PANTHER" id="PTHR21446">
    <property type="entry name" value="DUF3504 DOMAIN-CONTAINING PROTEIN"/>
    <property type="match status" value="1"/>
</dbReference>
<gene>
    <name evidence="1" type="ORF">PACLA_8A023198</name>
</gene>
<dbReference type="Proteomes" id="UP001152795">
    <property type="component" value="Unassembled WGS sequence"/>
</dbReference>
<comment type="caution">
    <text evidence="1">The sequence shown here is derived from an EMBL/GenBank/DDBJ whole genome shotgun (WGS) entry which is preliminary data.</text>
</comment>
<dbReference type="OrthoDB" id="10067014at2759"/>
<dbReference type="EMBL" id="CACRXK020010994">
    <property type="protein sequence ID" value="CAB4020523.1"/>
    <property type="molecule type" value="Genomic_DNA"/>
</dbReference>
<evidence type="ECO:0000313" key="1">
    <source>
        <dbReference type="EMBL" id="CAB4020523.1"/>
    </source>
</evidence>
<evidence type="ECO:0000313" key="2">
    <source>
        <dbReference type="Proteomes" id="UP001152795"/>
    </source>
</evidence>
<proteinExistence type="predicted"/>
<dbReference type="AlphaFoldDB" id="A0A6S7ISE2"/>
<protein>
    <submittedName>
        <fullName evidence="1">Uncharacterized protein</fullName>
    </submittedName>
</protein>
<reference evidence="1" key="1">
    <citation type="submission" date="2020-04" db="EMBL/GenBank/DDBJ databases">
        <authorList>
            <person name="Alioto T."/>
            <person name="Alioto T."/>
            <person name="Gomez Garrido J."/>
        </authorList>
    </citation>
    <scope>NUCLEOTIDE SEQUENCE</scope>
    <source>
        <strain evidence="1">A484AB</strain>
    </source>
</reference>
<organism evidence="1 2">
    <name type="scientific">Paramuricea clavata</name>
    <name type="common">Red gorgonian</name>
    <name type="synonym">Violescent sea-whip</name>
    <dbReference type="NCBI Taxonomy" id="317549"/>
    <lineage>
        <taxon>Eukaryota</taxon>
        <taxon>Metazoa</taxon>
        <taxon>Cnidaria</taxon>
        <taxon>Anthozoa</taxon>
        <taxon>Octocorallia</taxon>
        <taxon>Malacalcyonacea</taxon>
        <taxon>Plexauridae</taxon>
        <taxon>Paramuricea</taxon>
    </lineage>
</organism>